<comment type="caution">
    <text evidence="2">The sequence shown here is derived from an EMBL/GenBank/DDBJ whole genome shotgun (WGS) entry which is preliminary data.</text>
</comment>
<feature type="transmembrane region" description="Helical" evidence="1">
    <location>
        <begin position="109"/>
        <end position="132"/>
    </location>
</feature>
<sequence length="219" mass="24689">MNGIATPYPTVTFDTVNEEFAGSKMHGVCANFPNTIQLLIITTETSAVFFRKIFILHEDFSNPYTRIVSYINIAKGFAVLQCIFVFRITQGRSAADGKVGHLSWFEQEFVQCLTICFIFCFFRAFTIINFYFSFSGKILQCDESECFFSKIIKDTSFRLFCLGNGLLRFTHQTESGRTLGSSIKIPVSGIHIDSGRCVTGFSAFVNPFFIFVSHTPGRV</sequence>
<name>A0A7J0A847_9BACE</name>
<protein>
    <submittedName>
        <fullName evidence="2">Uncharacterized protein</fullName>
    </submittedName>
</protein>
<proteinExistence type="predicted"/>
<dbReference type="Proteomes" id="UP000491181">
    <property type="component" value="Unassembled WGS sequence"/>
</dbReference>
<accession>A0A7J0A847</accession>
<keyword evidence="1" id="KW-1133">Transmembrane helix</keyword>
<keyword evidence="1" id="KW-0472">Membrane</keyword>
<evidence type="ECO:0000313" key="2">
    <source>
        <dbReference type="EMBL" id="GFH88356.1"/>
    </source>
</evidence>
<dbReference type="AlphaFoldDB" id="A0A7J0A847"/>
<evidence type="ECO:0000256" key="1">
    <source>
        <dbReference type="SAM" id="Phobius"/>
    </source>
</evidence>
<keyword evidence="1" id="KW-0812">Transmembrane</keyword>
<reference evidence="2 3" key="1">
    <citation type="journal article" date="2020" name="Microbiome">
        <title>Single-cell genomics of uncultured bacteria reveals dietary fiber responders in the mouse gut microbiota.</title>
        <authorList>
            <person name="Chijiiwa R."/>
            <person name="Hosokawa M."/>
            <person name="Kogawa M."/>
            <person name="Nishikawa Y."/>
            <person name="Ide K."/>
            <person name="Sakanashi C."/>
            <person name="Takahashi K."/>
            <person name="Takeyama H."/>
        </authorList>
    </citation>
    <scope>NUCLEOTIDE SEQUENCE [LARGE SCALE GENOMIC DNA]</scope>
    <source>
        <strain evidence="2">IMSAGC_001</strain>
    </source>
</reference>
<organism evidence="2 3">
    <name type="scientific">Bacteroides acidifaciens</name>
    <dbReference type="NCBI Taxonomy" id="85831"/>
    <lineage>
        <taxon>Bacteria</taxon>
        <taxon>Pseudomonadati</taxon>
        <taxon>Bacteroidota</taxon>
        <taxon>Bacteroidia</taxon>
        <taxon>Bacteroidales</taxon>
        <taxon>Bacteroidaceae</taxon>
        <taxon>Bacteroides</taxon>
    </lineage>
</organism>
<dbReference type="EMBL" id="BLLS01000193">
    <property type="protein sequence ID" value="GFH88356.1"/>
    <property type="molecule type" value="Genomic_DNA"/>
</dbReference>
<gene>
    <name evidence="2" type="ORF">IMSAGC001_03798</name>
</gene>
<evidence type="ECO:0000313" key="3">
    <source>
        <dbReference type="Proteomes" id="UP000491181"/>
    </source>
</evidence>
<feature type="transmembrane region" description="Helical" evidence="1">
    <location>
        <begin position="67"/>
        <end position="88"/>
    </location>
</feature>